<keyword evidence="2" id="KW-1185">Reference proteome</keyword>
<proteinExistence type="predicted"/>
<name>A0A239KUG1_9SPHN</name>
<dbReference type="Proteomes" id="UP000198281">
    <property type="component" value="Unassembled WGS sequence"/>
</dbReference>
<evidence type="ECO:0000313" key="1">
    <source>
        <dbReference type="EMBL" id="SNT20874.1"/>
    </source>
</evidence>
<dbReference type="AlphaFoldDB" id="A0A239KUG1"/>
<evidence type="ECO:0000313" key="2">
    <source>
        <dbReference type="Proteomes" id="UP000198281"/>
    </source>
</evidence>
<organism evidence="1 2">
    <name type="scientific">Edaphosphingomonas laterariae</name>
    <dbReference type="NCBI Taxonomy" id="861865"/>
    <lineage>
        <taxon>Bacteria</taxon>
        <taxon>Pseudomonadati</taxon>
        <taxon>Pseudomonadota</taxon>
        <taxon>Alphaproteobacteria</taxon>
        <taxon>Sphingomonadales</taxon>
        <taxon>Rhizorhabdaceae</taxon>
        <taxon>Edaphosphingomonas</taxon>
    </lineage>
</organism>
<dbReference type="EMBL" id="FZOS01000059">
    <property type="protein sequence ID" value="SNT20874.1"/>
    <property type="molecule type" value="Genomic_DNA"/>
</dbReference>
<dbReference type="RefSeq" id="WP_144033892.1">
    <property type="nucleotide sequence ID" value="NZ_FZOS01000059.1"/>
</dbReference>
<sequence length="75" mass="8704">MTWSDPARPDRMTIEEVRFLIRFELGQAPASLYVDARSKDRTKRDRALEALTMRIASRFAHLEMLRSGRPFGNHG</sequence>
<gene>
    <name evidence="1" type="ORF">SAMN06295912_1597</name>
</gene>
<protein>
    <submittedName>
        <fullName evidence="1">Uncharacterized protein</fullName>
    </submittedName>
</protein>
<reference evidence="2" key="1">
    <citation type="submission" date="2017-06" db="EMBL/GenBank/DDBJ databases">
        <authorList>
            <person name="Varghese N."/>
            <person name="Submissions S."/>
        </authorList>
    </citation>
    <scope>NUCLEOTIDE SEQUENCE [LARGE SCALE GENOMIC DNA]</scope>
    <source>
        <strain evidence="2">LNB2</strain>
    </source>
</reference>
<accession>A0A239KUG1</accession>